<keyword evidence="2" id="KW-1185">Reference proteome</keyword>
<dbReference type="Proteomes" id="UP001058236">
    <property type="component" value="Chromosome"/>
</dbReference>
<reference evidence="1" key="1">
    <citation type="submission" date="2022-07" db="EMBL/GenBank/DDBJ databases">
        <title>Genomic of Streptomyces cavourensis F2.</title>
        <authorList>
            <person name="Hu S."/>
            <person name="Liang W."/>
        </authorList>
    </citation>
    <scope>NUCLEOTIDE SEQUENCE</scope>
    <source>
        <strain evidence="1">F2</strain>
    </source>
</reference>
<accession>A0ABY5F677</accession>
<protein>
    <recommendedName>
        <fullName evidence="3">FkbM family methyltransferase</fullName>
    </recommendedName>
</protein>
<evidence type="ECO:0000313" key="2">
    <source>
        <dbReference type="Proteomes" id="UP001058236"/>
    </source>
</evidence>
<proteinExistence type="predicted"/>
<evidence type="ECO:0000313" key="1">
    <source>
        <dbReference type="EMBL" id="UTR79162.1"/>
    </source>
</evidence>
<sequence length="145" mass="15326">MTGSDSGSLRADARGSDLTVDTCRLGPHVTEPLSLLKLNVEGAEAEVIAELGEKLTLVDQVLRACRESTRRFDLVLVEVEESLDVSRCAEAGGRGGDVNSVGIQERANVFRCAADGHGGGVEELAQEVHGREFPQVEHGGQDSVG</sequence>
<name>A0ABY5F677_9ACTN</name>
<dbReference type="EMBL" id="CP101397">
    <property type="protein sequence ID" value="UTR79162.1"/>
    <property type="molecule type" value="Genomic_DNA"/>
</dbReference>
<organism evidence="1 2">
    <name type="scientific">Streptomyces cavourensis</name>
    <dbReference type="NCBI Taxonomy" id="67258"/>
    <lineage>
        <taxon>Bacteria</taxon>
        <taxon>Bacillati</taxon>
        <taxon>Actinomycetota</taxon>
        <taxon>Actinomycetes</taxon>
        <taxon>Kitasatosporales</taxon>
        <taxon>Streptomycetaceae</taxon>
        <taxon>Streptomyces</taxon>
    </lineage>
</organism>
<gene>
    <name evidence="1" type="ORF">NLU04_12140</name>
</gene>
<evidence type="ECO:0008006" key="3">
    <source>
        <dbReference type="Google" id="ProtNLM"/>
    </source>
</evidence>